<dbReference type="PANTHER" id="PTHR14374">
    <property type="entry name" value="FOIE GRAS"/>
    <property type="match status" value="1"/>
</dbReference>
<name>A0A8H4RSA4_9HELO</name>
<feature type="region of interest" description="Disordered" evidence="1">
    <location>
        <begin position="260"/>
        <end position="283"/>
    </location>
</feature>
<reference evidence="4 5" key="1">
    <citation type="submission" date="2020-03" db="EMBL/GenBank/DDBJ databases">
        <title>Draft Genome Sequence of Cudoniella acicularis.</title>
        <authorList>
            <person name="Buettner E."/>
            <person name="Kellner H."/>
        </authorList>
    </citation>
    <scope>NUCLEOTIDE SEQUENCE [LARGE SCALE GENOMIC DNA]</scope>
    <source>
        <strain evidence="4 5">DSM 108380</strain>
    </source>
</reference>
<evidence type="ECO:0000259" key="3">
    <source>
        <dbReference type="Pfam" id="PF11817"/>
    </source>
</evidence>
<feature type="domain" description="Trafficking protein particle complex subunit 11" evidence="3">
    <location>
        <begin position="334"/>
        <end position="604"/>
    </location>
</feature>
<dbReference type="Pfam" id="PF11817">
    <property type="entry name" value="Foie-gras_1"/>
    <property type="match status" value="1"/>
</dbReference>
<comment type="caution">
    <text evidence="4">The sequence shown here is derived from an EMBL/GenBank/DDBJ whole genome shotgun (WGS) entry which is preliminary data.</text>
</comment>
<evidence type="ECO:0000313" key="4">
    <source>
        <dbReference type="EMBL" id="KAF4634060.1"/>
    </source>
</evidence>
<dbReference type="InterPro" id="IPR012880">
    <property type="entry name" value="Gryzun"/>
</dbReference>
<accession>A0A8H4RSA4</accession>
<evidence type="ECO:0000259" key="2">
    <source>
        <dbReference type="Pfam" id="PF07919"/>
    </source>
</evidence>
<dbReference type="Proteomes" id="UP000566819">
    <property type="component" value="Unassembled WGS sequence"/>
</dbReference>
<sequence length="1207" mass="134694">MDGYPPAYVAHNVPLVVISGLGSTDEKSRTNGNGIRITSELPPVESEDASTLLRFFQENDAGSLAWNSREHSGRNKLRAKSVGRDFILPIRNAQPASSATPTSPIARPILHSSLSPLSPGSSLFPDGLLDSKWAEKHQEHVPSALISFYTFASDPNMATKNDNQLKTDINNLKAALSQSGYRTRFIVALLSEKSIVQSPEVEERLANIRKNTNLDSKTSLFFLPPQSSPVELQAFVETITSTIYPLCIEYYRDLSKHSRRKRNRGIVPPPTAPPTSGTSQTLSSQGWNVRYDFKLGVFAEFRQEMDAAVRSYESGYEGLLGPDVLEAIASWSPRWNEARLLADIFAFRILRCLLWNGNTTAAVRRWQLHRERIRDFVDRRGKGSSTYGWEAWEARWATIMAETVIKVAISDFSSGGHTIHLSPEKSIAIGERTQPWELLHHPGYWFYSASKHLMARRNLAMAIPEEDRSPPGSSPASQIASKAYTYDTYLCPEPHEESPLPGSKGVNHSSLIIASLSKAIAEFESRKQSRLVQELQLVSAKEHINQQSWADAVRILRPLWQKMSYRKEGWWIAVEEIGWSLRKAALHFGDGGSVLAVDWELMNRSFTNHPQWHYDLSKSLHGLENVKTKPIVVLRDSEVHSFLSANFTFEHAEGNVGEPCPSQLAITSSALPNAAPVIMSEVKVILEGNMKPLCIQHKLGNEDESQRPMVFNKVSLADTMSDGKSLQVGQADLTFRPGQTKVFEFSSLLREDGDVRAASATFSIISDSFDLDYSHTFESTIAPDLWWAQHGVKKRIARANASSLVVLPKPPKMELRFVGTEEQYYTNEQIILHLEVLNEEDADSITNLEVRLVGDGAPPVTLKVENSPQLDTEEDEETALAGTPLGKIAKSASIIVDVIIPPIDLPAVYDLGLKASYNLVSDMETPISRSLLTQLEVINPFEANYDFSPRIHTDPWPSFFTHEESGDTHTTQDNKALGLAQKWCLTARYASFANEDLIVEDLNLEVIGMNGGIQCSTKKQVEIPEGGLKVSPRNLEEAQFDTCTQKYSLDDRGTATLDVCLAIKWRRNAKDSQLNTSILAVPRLLVSSSEPRVLAAVSYSSKIPSMIHFDVTIENPSNHFLTFGLTMEPSEKFAFSGIKQSTLQLVPLSRRTMRFRLLPSVRGDWIGPVHCVIKDRYFQKILKIAPTEGIRVDKEGLLIWVPPEEDL</sequence>
<evidence type="ECO:0008006" key="6">
    <source>
        <dbReference type="Google" id="ProtNLM"/>
    </source>
</evidence>
<gene>
    <name evidence="4" type="ORF">G7Y89_g4066</name>
</gene>
<dbReference type="InterPro" id="IPR021773">
    <property type="entry name" value="TPC11"/>
</dbReference>
<evidence type="ECO:0000256" key="1">
    <source>
        <dbReference type="SAM" id="MobiDB-lite"/>
    </source>
</evidence>
<organism evidence="4 5">
    <name type="scientific">Cudoniella acicularis</name>
    <dbReference type="NCBI Taxonomy" id="354080"/>
    <lineage>
        <taxon>Eukaryota</taxon>
        <taxon>Fungi</taxon>
        <taxon>Dikarya</taxon>
        <taxon>Ascomycota</taxon>
        <taxon>Pezizomycotina</taxon>
        <taxon>Leotiomycetes</taxon>
        <taxon>Helotiales</taxon>
        <taxon>Tricladiaceae</taxon>
        <taxon>Cudoniella</taxon>
    </lineage>
</organism>
<protein>
    <recommendedName>
        <fullName evidence="6">Trafficking protein particle complex subunit 11 domain-containing protein</fullName>
    </recommendedName>
</protein>
<dbReference type="OrthoDB" id="6278596at2759"/>
<dbReference type="EMBL" id="JAAMPI010000212">
    <property type="protein sequence ID" value="KAF4634060.1"/>
    <property type="molecule type" value="Genomic_DNA"/>
</dbReference>
<proteinExistence type="predicted"/>
<evidence type="ECO:0000313" key="5">
    <source>
        <dbReference type="Proteomes" id="UP000566819"/>
    </source>
</evidence>
<dbReference type="PANTHER" id="PTHR14374:SF0">
    <property type="entry name" value="TRAFFICKING PROTEIN PARTICLE COMPLEX SUBUNIT 11"/>
    <property type="match status" value="1"/>
</dbReference>
<dbReference type="AlphaFoldDB" id="A0A8H4RSA4"/>
<feature type="compositionally biased region" description="Low complexity" evidence="1">
    <location>
        <begin position="274"/>
        <end position="283"/>
    </location>
</feature>
<feature type="domain" description="Gryzun putative trafficking through Golgi" evidence="2">
    <location>
        <begin position="632"/>
        <end position="1202"/>
    </location>
</feature>
<dbReference type="Pfam" id="PF07919">
    <property type="entry name" value="Gryzun"/>
    <property type="match status" value="1"/>
</dbReference>
<keyword evidence="5" id="KW-1185">Reference proteome</keyword>